<dbReference type="InterPro" id="IPR001034">
    <property type="entry name" value="DeoR_HTH"/>
</dbReference>
<reference evidence="6 7" key="1">
    <citation type="submission" date="2023-04" db="EMBL/GenBank/DDBJ databases">
        <title>A novel bacteria isolated from coastal sediment.</title>
        <authorList>
            <person name="Liu X.-J."/>
            <person name="Du Z.-J."/>
        </authorList>
    </citation>
    <scope>NUCLEOTIDE SEQUENCE [LARGE SCALE GENOMIC DNA]</scope>
    <source>
        <strain evidence="6 7">SDUM461004</strain>
    </source>
</reference>
<evidence type="ECO:0000259" key="5">
    <source>
        <dbReference type="PROSITE" id="PS51000"/>
    </source>
</evidence>
<dbReference type="EMBL" id="JARXIC010000012">
    <property type="protein sequence ID" value="MDQ8194552.1"/>
    <property type="molecule type" value="Genomic_DNA"/>
</dbReference>
<accession>A0ABU1AIA5</accession>
<dbReference type="SUPFAM" id="SSF46785">
    <property type="entry name" value="Winged helix' DNA-binding domain"/>
    <property type="match status" value="1"/>
</dbReference>
<dbReference type="InterPro" id="IPR014036">
    <property type="entry name" value="DeoR-like_C"/>
</dbReference>
<sequence length="253" mass="27997">MNNPRHQRILSLLSAEVECKSATLMHELGVSEATLRRDLSELVERGKVVRTHGGALLRPEALHEASFIEKTLSAPEGKRAIAACALDLISSNTSVYIDSGTTCLELARRLLRRNDCHIFTNSIPIVVEACNYNANVTVIGGSLRAVSRALIGSTPLNWLENLHFDYSIIGASAIDTYRGAFTTETHEASIKQQAMRASENAILLCDHSKWEKRAPVRFAQWSDFDHCIIDEDLEAATARTLGKQLHLHLAQKL</sequence>
<keyword evidence="3 6" id="KW-0238">DNA-binding</keyword>
<feature type="domain" description="HTH deoR-type" evidence="5">
    <location>
        <begin position="2"/>
        <end position="57"/>
    </location>
</feature>
<evidence type="ECO:0000313" key="6">
    <source>
        <dbReference type="EMBL" id="MDQ8194552.1"/>
    </source>
</evidence>
<evidence type="ECO:0000256" key="4">
    <source>
        <dbReference type="ARBA" id="ARBA00023163"/>
    </source>
</evidence>
<dbReference type="InterPro" id="IPR037171">
    <property type="entry name" value="NagB/RpiA_transferase-like"/>
</dbReference>
<dbReference type="Pfam" id="PF08220">
    <property type="entry name" value="HTH_DeoR"/>
    <property type="match status" value="1"/>
</dbReference>
<dbReference type="InterPro" id="IPR018356">
    <property type="entry name" value="Tscrpt_reg_HTH_DeoR_CS"/>
</dbReference>
<dbReference type="Gene3D" id="3.40.50.1360">
    <property type="match status" value="1"/>
</dbReference>
<dbReference type="RefSeq" id="WP_308985021.1">
    <property type="nucleotide sequence ID" value="NZ_JARXIC010000012.1"/>
</dbReference>
<proteinExistence type="predicted"/>
<organism evidence="6 7">
    <name type="scientific">Thalassobacterium sedimentorum</name>
    <dbReference type="NCBI Taxonomy" id="3041258"/>
    <lineage>
        <taxon>Bacteria</taxon>
        <taxon>Pseudomonadati</taxon>
        <taxon>Verrucomicrobiota</taxon>
        <taxon>Opitutia</taxon>
        <taxon>Puniceicoccales</taxon>
        <taxon>Coraliomargaritaceae</taxon>
        <taxon>Thalassobacterium</taxon>
    </lineage>
</organism>
<evidence type="ECO:0000313" key="7">
    <source>
        <dbReference type="Proteomes" id="UP001243717"/>
    </source>
</evidence>
<dbReference type="Proteomes" id="UP001243717">
    <property type="component" value="Unassembled WGS sequence"/>
</dbReference>
<dbReference type="PANTHER" id="PTHR30363">
    <property type="entry name" value="HTH-TYPE TRANSCRIPTIONAL REGULATOR SRLR-RELATED"/>
    <property type="match status" value="1"/>
</dbReference>
<dbReference type="SMART" id="SM01134">
    <property type="entry name" value="DeoRC"/>
    <property type="match status" value="1"/>
</dbReference>
<keyword evidence="4" id="KW-0804">Transcription</keyword>
<dbReference type="InterPro" id="IPR050313">
    <property type="entry name" value="Carb_Metab_HTH_regulators"/>
</dbReference>
<dbReference type="PROSITE" id="PS00894">
    <property type="entry name" value="HTH_DEOR_1"/>
    <property type="match status" value="1"/>
</dbReference>
<dbReference type="PRINTS" id="PR00037">
    <property type="entry name" value="HTHLACR"/>
</dbReference>
<dbReference type="Pfam" id="PF00455">
    <property type="entry name" value="DeoRC"/>
    <property type="match status" value="1"/>
</dbReference>
<dbReference type="PANTHER" id="PTHR30363:SF4">
    <property type="entry name" value="GLYCEROL-3-PHOSPHATE REGULON REPRESSOR"/>
    <property type="match status" value="1"/>
</dbReference>
<dbReference type="PROSITE" id="PS51000">
    <property type="entry name" value="HTH_DEOR_2"/>
    <property type="match status" value="1"/>
</dbReference>
<comment type="caution">
    <text evidence="6">The sequence shown here is derived from an EMBL/GenBank/DDBJ whole genome shotgun (WGS) entry which is preliminary data.</text>
</comment>
<evidence type="ECO:0000256" key="2">
    <source>
        <dbReference type="ARBA" id="ARBA00023015"/>
    </source>
</evidence>
<keyword evidence="1" id="KW-0678">Repressor</keyword>
<dbReference type="SMART" id="SM00420">
    <property type="entry name" value="HTH_DEOR"/>
    <property type="match status" value="1"/>
</dbReference>
<dbReference type="Gene3D" id="1.10.10.10">
    <property type="entry name" value="Winged helix-like DNA-binding domain superfamily/Winged helix DNA-binding domain"/>
    <property type="match status" value="1"/>
</dbReference>
<dbReference type="InterPro" id="IPR036388">
    <property type="entry name" value="WH-like_DNA-bd_sf"/>
</dbReference>
<evidence type="ECO:0000256" key="1">
    <source>
        <dbReference type="ARBA" id="ARBA00022491"/>
    </source>
</evidence>
<dbReference type="InterPro" id="IPR036390">
    <property type="entry name" value="WH_DNA-bd_sf"/>
</dbReference>
<keyword evidence="2" id="KW-0805">Transcription regulation</keyword>
<keyword evidence="7" id="KW-1185">Reference proteome</keyword>
<evidence type="ECO:0000256" key="3">
    <source>
        <dbReference type="ARBA" id="ARBA00023125"/>
    </source>
</evidence>
<protein>
    <submittedName>
        <fullName evidence="6">DeoR/GlpR family DNA-binding transcription regulator</fullName>
    </submittedName>
</protein>
<gene>
    <name evidence="6" type="ORF">QEH59_08955</name>
</gene>
<dbReference type="GO" id="GO:0003677">
    <property type="term" value="F:DNA binding"/>
    <property type="evidence" value="ECO:0007669"/>
    <property type="project" value="UniProtKB-KW"/>
</dbReference>
<dbReference type="SUPFAM" id="SSF100950">
    <property type="entry name" value="NagB/RpiA/CoA transferase-like"/>
    <property type="match status" value="1"/>
</dbReference>
<name>A0ABU1AIA5_9BACT</name>